<dbReference type="AlphaFoldDB" id="A0A3E0DGL7"/>
<dbReference type="OrthoDB" id="883203at2"/>
<dbReference type="PANTHER" id="PTHR38593:SF1">
    <property type="entry name" value="BLR2558 PROTEIN"/>
    <property type="match status" value="1"/>
</dbReference>
<dbReference type="EMBL" id="QUNF01000028">
    <property type="protein sequence ID" value="REG81235.1"/>
    <property type="molecule type" value="Genomic_DNA"/>
</dbReference>
<name>A0A3E0DGL7_9BACT</name>
<dbReference type="Pfam" id="PF13628">
    <property type="entry name" value="DUF4142"/>
    <property type="match status" value="1"/>
</dbReference>
<dbReference type="RefSeq" id="WP_086541935.1">
    <property type="nucleotide sequence ID" value="NZ_MSSW01000037.1"/>
</dbReference>
<dbReference type="PANTHER" id="PTHR38593">
    <property type="entry name" value="BLR2558 PROTEIN"/>
    <property type="match status" value="1"/>
</dbReference>
<reference evidence="2 3" key="1">
    <citation type="submission" date="2018-08" db="EMBL/GenBank/DDBJ databases">
        <title>Genomic Encyclopedia of Archaeal and Bacterial Type Strains, Phase II (KMG-II): from individual species to whole genera.</title>
        <authorList>
            <person name="Goeker M."/>
        </authorList>
    </citation>
    <scope>NUCLEOTIDE SEQUENCE [LARGE SCALE GENOMIC DNA]</scope>
    <source>
        <strain evidence="2 3">DSM 15986</strain>
    </source>
</reference>
<evidence type="ECO:0000259" key="1">
    <source>
        <dbReference type="Pfam" id="PF13628"/>
    </source>
</evidence>
<dbReference type="Proteomes" id="UP000256405">
    <property type="component" value="Unassembled WGS sequence"/>
</dbReference>
<gene>
    <name evidence="2" type="ORF">C8N25_12825</name>
</gene>
<dbReference type="InterPro" id="IPR012347">
    <property type="entry name" value="Ferritin-like"/>
</dbReference>
<evidence type="ECO:0000313" key="2">
    <source>
        <dbReference type="EMBL" id="REG81235.1"/>
    </source>
</evidence>
<dbReference type="InterPro" id="IPR025419">
    <property type="entry name" value="DUF4142"/>
</dbReference>
<dbReference type="Gene3D" id="1.20.1260.10">
    <property type="match status" value="1"/>
</dbReference>
<feature type="domain" description="DUF4142" evidence="1">
    <location>
        <begin position="51"/>
        <end position="184"/>
    </location>
</feature>
<organism evidence="2 3">
    <name type="scientific">Algoriphagus antarcticus</name>
    <dbReference type="NCBI Taxonomy" id="238540"/>
    <lineage>
        <taxon>Bacteria</taxon>
        <taxon>Pseudomonadati</taxon>
        <taxon>Bacteroidota</taxon>
        <taxon>Cytophagia</taxon>
        <taxon>Cytophagales</taxon>
        <taxon>Cyclobacteriaceae</taxon>
        <taxon>Algoriphagus</taxon>
    </lineage>
</organism>
<keyword evidence="3" id="KW-1185">Reference proteome</keyword>
<accession>A0A3E0DGL7</accession>
<sequence>MTTINQTQTAKAPNFRKLRTSAAVMLSAICLVGMTSCEDQNDDPILTTYNQQDRNFAMASSENLNAQIDFGQLALDNGEDDSVLEYGTMIVTENTESRTELEGIVNGTDVEISDGISSAMKAKYDELTALSGEDFDMAFIDFQLELLDNSRSIYENEKDNGENNTMKAFADKTLGKVKDQRLDAAEVKAELVLEGI</sequence>
<comment type="caution">
    <text evidence="2">The sequence shown here is derived from an EMBL/GenBank/DDBJ whole genome shotgun (WGS) entry which is preliminary data.</text>
</comment>
<proteinExistence type="predicted"/>
<protein>
    <submittedName>
        <fullName evidence="2">Putative outer membrane protein</fullName>
    </submittedName>
</protein>
<evidence type="ECO:0000313" key="3">
    <source>
        <dbReference type="Proteomes" id="UP000256405"/>
    </source>
</evidence>